<protein>
    <submittedName>
        <fullName evidence="3">Uncharacterized protein</fullName>
    </submittedName>
</protein>
<proteinExistence type="predicted"/>
<reference evidence="3 4" key="1">
    <citation type="journal article" date="2014" name="Genome Biol. Evol.">
        <title>Comparative genomics and transcriptomics analyses reveal divergent lifestyle features of nematode endoparasitic fungus Hirsutella minnesotensis.</title>
        <authorList>
            <person name="Lai Y."/>
            <person name="Liu K."/>
            <person name="Zhang X."/>
            <person name="Zhang X."/>
            <person name="Li K."/>
            <person name="Wang N."/>
            <person name="Shu C."/>
            <person name="Wu Y."/>
            <person name="Wang C."/>
            <person name="Bushley K.E."/>
            <person name="Xiang M."/>
            <person name="Liu X."/>
        </authorList>
    </citation>
    <scope>NUCLEOTIDE SEQUENCE [LARGE SCALE GENOMIC DNA]</scope>
    <source>
        <strain evidence="3 4">3608</strain>
    </source>
</reference>
<comment type="cofactor">
    <cofactor evidence="1">
        <name>pyridoxal 5'-phosphate</name>
        <dbReference type="ChEBI" id="CHEBI:597326"/>
    </cofactor>
</comment>
<keyword evidence="4" id="KW-1185">Reference proteome</keyword>
<dbReference type="SUPFAM" id="SSF53686">
    <property type="entry name" value="Tryptophan synthase beta subunit-like PLP-dependent enzymes"/>
    <property type="match status" value="1"/>
</dbReference>
<dbReference type="InterPro" id="IPR036052">
    <property type="entry name" value="TrpB-like_PALP_sf"/>
</dbReference>
<evidence type="ECO:0000256" key="1">
    <source>
        <dbReference type="ARBA" id="ARBA00001933"/>
    </source>
</evidence>
<gene>
    <name evidence="3" type="ORF">HIM_10230</name>
</gene>
<dbReference type="PANTHER" id="PTHR48077">
    <property type="entry name" value="TRYPTOPHAN SYNTHASE-RELATED"/>
    <property type="match status" value="1"/>
</dbReference>
<dbReference type="PANTHER" id="PTHR48077:SF3">
    <property type="entry name" value="TRYPTOPHAN SYNTHASE"/>
    <property type="match status" value="1"/>
</dbReference>
<dbReference type="Proteomes" id="UP000054481">
    <property type="component" value="Unassembled WGS sequence"/>
</dbReference>
<keyword evidence="2" id="KW-0663">Pyridoxal phosphate</keyword>
<organism evidence="3 4">
    <name type="scientific">Hirsutella minnesotensis 3608</name>
    <dbReference type="NCBI Taxonomy" id="1043627"/>
    <lineage>
        <taxon>Eukaryota</taxon>
        <taxon>Fungi</taxon>
        <taxon>Dikarya</taxon>
        <taxon>Ascomycota</taxon>
        <taxon>Pezizomycotina</taxon>
        <taxon>Sordariomycetes</taxon>
        <taxon>Hypocreomycetidae</taxon>
        <taxon>Hypocreales</taxon>
        <taxon>Ophiocordycipitaceae</taxon>
        <taxon>Hirsutella</taxon>
    </lineage>
</organism>
<dbReference type="EMBL" id="KQ030629">
    <property type="protein sequence ID" value="KJZ70386.1"/>
    <property type="molecule type" value="Genomic_DNA"/>
</dbReference>
<evidence type="ECO:0000256" key="2">
    <source>
        <dbReference type="ARBA" id="ARBA00022898"/>
    </source>
</evidence>
<dbReference type="AlphaFoldDB" id="A0A0F7ZG72"/>
<accession>A0A0F7ZG72</accession>
<dbReference type="GO" id="GO:0004834">
    <property type="term" value="F:tryptophan synthase activity"/>
    <property type="evidence" value="ECO:0007669"/>
    <property type="project" value="InterPro"/>
</dbReference>
<evidence type="ECO:0000313" key="4">
    <source>
        <dbReference type="Proteomes" id="UP000054481"/>
    </source>
</evidence>
<evidence type="ECO:0000313" key="3">
    <source>
        <dbReference type="EMBL" id="KJZ70386.1"/>
    </source>
</evidence>
<dbReference type="InterPro" id="IPR023026">
    <property type="entry name" value="Trp_synth_beta/beta-like"/>
</dbReference>
<dbReference type="Gene3D" id="3.40.50.1100">
    <property type="match status" value="3"/>
</dbReference>
<dbReference type="GO" id="GO:0005737">
    <property type="term" value="C:cytoplasm"/>
    <property type="evidence" value="ECO:0007669"/>
    <property type="project" value="TreeGrafter"/>
</dbReference>
<name>A0A0F7ZG72_9HYPO</name>
<sequence length="166" mass="18671">MVVIPSSHVSDILVTVSAQVDKDPFGLSMRLQWRCPLPPWLYNPTDAYFNQYPDSQGFFGPFGGSILPHAAQRQADAIEIAYLKARQDPNFWEEISQLRQDYQGRPTPLYHAKRFSIAATAATHFGMKCEIHVGASDMDKKSDTIARMRLLGAEICQVTTRNQGIK</sequence>